<feature type="transmembrane region" description="Helical" evidence="1">
    <location>
        <begin position="6"/>
        <end position="25"/>
    </location>
</feature>
<keyword evidence="1" id="KW-0812">Transmembrane</keyword>
<name>A0A3N1XGI2_9FIRM</name>
<dbReference type="EMBL" id="RJVG01000009">
    <property type="protein sequence ID" value="ROR25826.1"/>
    <property type="molecule type" value="Genomic_DNA"/>
</dbReference>
<evidence type="ECO:0000313" key="2">
    <source>
        <dbReference type="EMBL" id="ROR25826.1"/>
    </source>
</evidence>
<evidence type="ECO:0000256" key="1">
    <source>
        <dbReference type="SAM" id="Phobius"/>
    </source>
</evidence>
<gene>
    <name evidence="2" type="ORF">EDD66_10935</name>
</gene>
<sequence length="59" mass="6820">MKDWMFFILFIIVGLGMLGVGFYYMHKEKDDPESVKIYRVFSIIGAVLTIAAILMKFVL</sequence>
<evidence type="ECO:0000313" key="3">
    <source>
        <dbReference type="Proteomes" id="UP000273083"/>
    </source>
</evidence>
<dbReference type="Proteomes" id="UP000273083">
    <property type="component" value="Unassembled WGS sequence"/>
</dbReference>
<keyword evidence="1" id="KW-0472">Membrane</keyword>
<organism evidence="2 3">
    <name type="scientific">Mobilisporobacter senegalensis</name>
    <dbReference type="NCBI Taxonomy" id="1329262"/>
    <lineage>
        <taxon>Bacteria</taxon>
        <taxon>Bacillati</taxon>
        <taxon>Bacillota</taxon>
        <taxon>Clostridia</taxon>
        <taxon>Lachnospirales</taxon>
        <taxon>Lachnospiraceae</taxon>
        <taxon>Mobilisporobacter</taxon>
    </lineage>
</organism>
<reference evidence="2 3" key="1">
    <citation type="submission" date="2018-11" db="EMBL/GenBank/DDBJ databases">
        <title>Genomic Encyclopedia of Type Strains, Phase IV (KMG-IV): sequencing the most valuable type-strain genomes for metagenomic binning, comparative biology and taxonomic classification.</title>
        <authorList>
            <person name="Goeker M."/>
        </authorList>
    </citation>
    <scope>NUCLEOTIDE SEQUENCE [LARGE SCALE GENOMIC DNA]</scope>
    <source>
        <strain evidence="2 3">DSM 26537</strain>
    </source>
</reference>
<dbReference type="RefSeq" id="WP_123610191.1">
    <property type="nucleotide sequence ID" value="NZ_RJVG01000009.1"/>
</dbReference>
<accession>A0A3N1XGI2</accession>
<protein>
    <submittedName>
        <fullName evidence="2">Uncharacterized protein</fullName>
    </submittedName>
</protein>
<comment type="caution">
    <text evidence="2">The sequence shown here is derived from an EMBL/GenBank/DDBJ whole genome shotgun (WGS) entry which is preliminary data.</text>
</comment>
<keyword evidence="3" id="KW-1185">Reference proteome</keyword>
<keyword evidence="1" id="KW-1133">Transmembrane helix</keyword>
<dbReference type="AlphaFoldDB" id="A0A3N1XGI2"/>
<feature type="transmembrane region" description="Helical" evidence="1">
    <location>
        <begin position="37"/>
        <end position="58"/>
    </location>
</feature>
<proteinExistence type="predicted"/>
<dbReference type="OrthoDB" id="2087302at2"/>